<dbReference type="RefSeq" id="WP_344659406.1">
    <property type="nucleotide sequence ID" value="NZ_BAAAQM010000028.1"/>
</dbReference>
<reference evidence="2 3" key="1">
    <citation type="journal article" date="2019" name="Int. J. Syst. Evol. Microbiol.">
        <title>The Global Catalogue of Microorganisms (GCM) 10K type strain sequencing project: providing services to taxonomists for standard genome sequencing and annotation.</title>
        <authorList>
            <consortium name="The Broad Institute Genomics Platform"/>
            <consortium name="The Broad Institute Genome Sequencing Center for Infectious Disease"/>
            <person name="Wu L."/>
            <person name="Ma J."/>
        </authorList>
    </citation>
    <scope>NUCLEOTIDE SEQUENCE [LARGE SCALE GENOMIC DNA]</scope>
    <source>
        <strain evidence="2 3">JCM 16013</strain>
    </source>
</reference>
<proteinExistence type="predicted"/>
<accession>A0ABN2S7E3</accession>
<sequence>MTQDVSPTRRPIGAVRISSAALVGVVAAVLVPTAAAATAVAISGRVTGEHTTVAITPTGPITRVVVEDSDSDVFITGDAAATDARGQAEVQWKGVHGPRPVLHQSVADGVLTLSKDCSPGACGSIDITLRVPPGISVRAATSSGRIQVRNVAGGVDLTSLDGDLEAFGLGSGPASFTTTDGTVRAAFTGAPDRIAVSSGDGDVTITTDGRTPYYDNVTTTDGGQELGNVGDRYASREIDVTTTNGKVTIQ</sequence>
<gene>
    <name evidence="2" type="ORF">GCM10009838_48650</name>
</gene>
<comment type="caution">
    <text evidence="2">The sequence shown here is derived from an EMBL/GenBank/DDBJ whole genome shotgun (WGS) entry which is preliminary data.</text>
</comment>
<dbReference type="InterPro" id="IPR025164">
    <property type="entry name" value="Toastrack_DUF4097"/>
</dbReference>
<evidence type="ECO:0000313" key="3">
    <source>
        <dbReference type="Proteomes" id="UP001499854"/>
    </source>
</evidence>
<name>A0ABN2S7E3_9ACTN</name>
<keyword evidence="3" id="KW-1185">Reference proteome</keyword>
<organism evidence="2 3">
    <name type="scientific">Catenulispora subtropica</name>
    <dbReference type="NCBI Taxonomy" id="450798"/>
    <lineage>
        <taxon>Bacteria</taxon>
        <taxon>Bacillati</taxon>
        <taxon>Actinomycetota</taxon>
        <taxon>Actinomycetes</taxon>
        <taxon>Catenulisporales</taxon>
        <taxon>Catenulisporaceae</taxon>
        <taxon>Catenulispora</taxon>
    </lineage>
</organism>
<feature type="domain" description="DUF4097" evidence="1">
    <location>
        <begin position="140"/>
        <end position="249"/>
    </location>
</feature>
<evidence type="ECO:0000313" key="2">
    <source>
        <dbReference type="EMBL" id="GAA1981627.1"/>
    </source>
</evidence>
<dbReference type="Proteomes" id="UP001499854">
    <property type="component" value="Unassembled WGS sequence"/>
</dbReference>
<protein>
    <recommendedName>
        <fullName evidence="1">DUF4097 domain-containing protein</fullName>
    </recommendedName>
</protein>
<dbReference type="EMBL" id="BAAAQM010000028">
    <property type="protein sequence ID" value="GAA1981627.1"/>
    <property type="molecule type" value="Genomic_DNA"/>
</dbReference>
<dbReference type="Pfam" id="PF13349">
    <property type="entry name" value="DUF4097"/>
    <property type="match status" value="1"/>
</dbReference>
<evidence type="ECO:0000259" key="1">
    <source>
        <dbReference type="Pfam" id="PF13349"/>
    </source>
</evidence>